<evidence type="ECO:0000313" key="2">
    <source>
        <dbReference type="Proteomes" id="UP001231649"/>
    </source>
</evidence>
<dbReference type="EMBL" id="CM056787">
    <property type="protein sequence ID" value="KAJ8733275.1"/>
    <property type="molecule type" value="Genomic_DNA"/>
</dbReference>
<accession>A0ACC2R732</accession>
<organism evidence="1 2">
    <name type="scientific">Mythimna loreyi</name>
    <dbReference type="NCBI Taxonomy" id="667449"/>
    <lineage>
        <taxon>Eukaryota</taxon>
        <taxon>Metazoa</taxon>
        <taxon>Ecdysozoa</taxon>
        <taxon>Arthropoda</taxon>
        <taxon>Hexapoda</taxon>
        <taxon>Insecta</taxon>
        <taxon>Pterygota</taxon>
        <taxon>Neoptera</taxon>
        <taxon>Endopterygota</taxon>
        <taxon>Lepidoptera</taxon>
        <taxon>Glossata</taxon>
        <taxon>Ditrysia</taxon>
        <taxon>Noctuoidea</taxon>
        <taxon>Noctuidae</taxon>
        <taxon>Noctuinae</taxon>
        <taxon>Hadenini</taxon>
        <taxon>Mythimna</taxon>
    </lineage>
</organism>
<reference evidence="1" key="1">
    <citation type="submission" date="2023-03" db="EMBL/GenBank/DDBJ databases">
        <title>Chromosome-level genomes of two armyworms, Mythimna separata and Mythimna loreyi, provide insights into the biosynthesis and reception of sex pheromones.</title>
        <authorList>
            <person name="Zhao H."/>
        </authorList>
    </citation>
    <scope>NUCLEOTIDE SEQUENCE</scope>
    <source>
        <strain evidence="1">BeijingLab</strain>
    </source>
</reference>
<gene>
    <name evidence="1" type="ORF">PYW08_001573</name>
</gene>
<evidence type="ECO:0000313" key="1">
    <source>
        <dbReference type="EMBL" id="KAJ8733275.1"/>
    </source>
</evidence>
<keyword evidence="2" id="KW-1185">Reference proteome</keyword>
<comment type="caution">
    <text evidence="1">The sequence shown here is derived from an EMBL/GenBank/DDBJ whole genome shotgun (WGS) entry which is preliminary data.</text>
</comment>
<protein>
    <submittedName>
        <fullName evidence="1">Uncharacterized protein</fullName>
    </submittedName>
</protein>
<proteinExistence type="predicted"/>
<name>A0ACC2R732_9NEOP</name>
<dbReference type="Proteomes" id="UP001231649">
    <property type="component" value="Chromosome 11"/>
</dbReference>
<sequence>MESSSIVSFNNDSTFQTTLKGDSNNISVHELALHAMRDRCLLLQRRINALETDNMRLKLDVVKVNECSPYVPLKEDEKFALHQKIAELNKQKSKLMHHVFMVQCENKNLWNKISTIKGSDKSANKDYNKQPLLRTNTYIHSTPKNSANYQEKYSESSLEEISLKLINSYIQEKSQLVEQYEQMAQLQDMDDDILNVDSIGFTYIEDPATDSLKEIRNQTEKLQSMKKELAQQENDLKLIISRVETILQEGYKCPTCIANNARVITSEHKEIETSDSLANWATPADSSTYNNNFSELNTSAYKKSILEESEKDTTNDGCDKTCPMCGQTFLKEVAFTEFQSHVESHFLGESEPDSITDNFDHVPNSFDNVI</sequence>